<organism evidence="15 16">
    <name type="scientific">Sulfoacidibacillus thermotolerans</name>
    <name type="common">Acidibacillus sulfuroxidans</name>
    <dbReference type="NCBI Taxonomy" id="1765684"/>
    <lineage>
        <taxon>Bacteria</taxon>
        <taxon>Bacillati</taxon>
        <taxon>Bacillota</taxon>
        <taxon>Bacilli</taxon>
        <taxon>Bacillales</taxon>
        <taxon>Alicyclobacillaceae</taxon>
        <taxon>Sulfoacidibacillus</taxon>
    </lineage>
</organism>
<dbReference type="GO" id="GO:0008270">
    <property type="term" value="F:zinc ion binding"/>
    <property type="evidence" value="ECO:0007669"/>
    <property type="project" value="UniProtKB-UniRule"/>
</dbReference>
<evidence type="ECO:0000256" key="12">
    <source>
        <dbReference type="HAMAP-Rule" id="MF_00983"/>
    </source>
</evidence>
<dbReference type="Pfam" id="PF00271">
    <property type="entry name" value="Helicase_C"/>
    <property type="match status" value="1"/>
</dbReference>
<comment type="catalytic activity">
    <reaction evidence="12">
        <text>Couples ATP hydrolysis with the unwinding of duplex DNA by translocating in the 3'-5' direction.</text>
        <dbReference type="EC" id="5.6.2.4"/>
    </reaction>
</comment>
<keyword evidence="7 12" id="KW-0862">Zinc</keyword>
<dbReference type="FunFam" id="3.40.50.300:FF:000489">
    <property type="entry name" value="Primosome assembly protein PriA"/>
    <property type="match status" value="1"/>
</dbReference>
<dbReference type="AlphaFoldDB" id="A0A2U3D7R8"/>
<dbReference type="SUPFAM" id="SSF52540">
    <property type="entry name" value="P-loop containing nucleoside triphosphate hydrolases"/>
    <property type="match status" value="1"/>
</dbReference>
<evidence type="ECO:0000256" key="10">
    <source>
        <dbReference type="ARBA" id="ARBA00023235"/>
    </source>
</evidence>
<dbReference type="CDD" id="cd17929">
    <property type="entry name" value="DEXHc_priA"/>
    <property type="match status" value="1"/>
</dbReference>
<dbReference type="CDD" id="cd18804">
    <property type="entry name" value="SF2_C_priA"/>
    <property type="match status" value="1"/>
</dbReference>
<feature type="binding site" evidence="12">
    <location>
        <position position="452"/>
    </location>
    <ligand>
        <name>Zn(2+)</name>
        <dbReference type="ChEBI" id="CHEBI:29105"/>
        <label>2</label>
    </ligand>
</feature>
<comment type="similarity">
    <text evidence="12">Belongs to the helicase family. PriA subfamily.</text>
</comment>
<dbReference type="InterPro" id="IPR014001">
    <property type="entry name" value="Helicase_ATP-bd"/>
</dbReference>
<dbReference type="Pfam" id="PF18319">
    <property type="entry name" value="Zn_ribbon_PriA"/>
    <property type="match status" value="1"/>
</dbReference>
<dbReference type="OrthoDB" id="9759544at2"/>
<dbReference type="PROSITE" id="PS51194">
    <property type="entry name" value="HELICASE_CTER"/>
    <property type="match status" value="1"/>
</dbReference>
<keyword evidence="6 12" id="KW-0347">Helicase</keyword>
<dbReference type="InterPro" id="IPR041236">
    <property type="entry name" value="PriA_C"/>
</dbReference>
<evidence type="ECO:0000256" key="9">
    <source>
        <dbReference type="ARBA" id="ARBA00023125"/>
    </source>
</evidence>
<evidence type="ECO:0000259" key="14">
    <source>
        <dbReference type="PROSITE" id="PS51194"/>
    </source>
</evidence>
<dbReference type="InterPro" id="IPR001650">
    <property type="entry name" value="Helicase_C-like"/>
</dbReference>
<keyword evidence="1 12" id="KW-0639">Primosome</keyword>
<evidence type="ECO:0000259" key="13">
    <source>
        <dbReference type="PROSITE" id="PS51192"/>
    </source>
</evidence>
<dbReference type="GO" id="GO:0003677">
    <property type="term" value="F:DNA binding"/>
    <property type="evidence" value="ECO:0007669"/>
    <property type="project" value="UniProtKB-UniRule"/>
</dbReference>
<feature type="binding site" evidence="12">
    <location>
        <position position="449"/>
    </location>
    <ligand>
        <name>Zn(2+)</name>
        <dbReference type="ChEBI" id="CHEBI:29105"/>
        <label>2</label>
    </ligand>
</feature>
<keyword evidence="8 12" id="KW-0067">ATP-binding</keyword>
<protein>
    <recommendedName>
        <fullName evidence="12">Replication restart protein PriA</fullName>
    </recommendedName>
    <alternativeName>
        <fullName evidence="12">ATP-dependent DNA helicase PriA</fullName>
        <ecNumber evidence="12">5.6.2.4</ecNumber>
    </alternativeName>
    <alternativeName>
        <fullName evidence="12">DNA 3'-5' helicase PriA</fullName>
    </alternativeName>
</protein>
<feature type="binding site" evidence="12">
    <location>
        <position position="440"/>
    </location>
    <ligand>
        <name>Zn(2+)</name>
        <dbReference type="ChEBI" id="CHEBI:29105"/>
        <label>1</label>
    </ligand>
</feature>
<evidence type="ECO:0000256" key="1">
    <source>
        <dbReference type="ARBA" id="ARBA00022515"/>
    </source>
</evidence>
<evidence type="ECO:0000313" key="16">
    <source>
        <dbReference type="Proteomes" id="UP000245380"/>
    </source>
</evidence>
<dbReference type="InterPro" id="IPR040498">
    <property type="entry name" value="PriA_CRR"/>
</dbReference>
<keyword evidence="10 12" id="KW-0413">Isomerase</keyword>
<feature type="binding site" evidence="12">
    <location>
        <position position="485"/>
    </location>
    <ligand>
        <name>Zn(2+)</name>
        <dbReference type="ChEBI" id="CHEBI:29105"/>
        <label>1</label>
    </ligand>
</feature>
<name>A0A2U3D7R8_SULT2</name>
<evidence type="ECO:0000313" key="15">
    <source>
        <dbReference type="EMBL" id="PWI57335.1"/>
    </source>
</evidence>
<evidence type="ECO:0000256" key="8">
    <source>
        <dbReference type="ARBA" id="ARBA00022840"/>
    </source>
</evidence>
<feature type="domain" description="Helicase ATP-binding" evidence="13">
    <location>
        <begin position="212"/>
        <end position="378"/>
    </location>
</feature>
<dbReference type="Proteomes" id="UP000245380">
    <property type="component" value="Unassembled WGS sequence"/>
</dbReference>
<dbReference type="Gene3D" id="3.40.1440.60">
    <property type="entry name" value="PriA, 3(prime) DNA-binding domain"/>
    <property type="match status" value="1"/>
</dbReference>
<dbReference type="GO" id="GO:0006310">
    <property type="term" value="P:DNA recombination"/>
    <property type="evidence" value="ECO:0007669"/>
    <property type="project" value="InterPro"/>
</dbReference>
<proteinExistence type="inferred from homology"/>
<dbReference type="EMBL" id="MPDK01000014">
    <property type="protein sequence ID" value="PWI57335.1"/>
    <property type="molecule type" value="Genomic_DNA"/>
</dbReference>
<dbReference type="SMART" id="SM00490">
    <property type="entry name" value="HELICc"/>
    <property type="match status" value="1"/>
</dbReference>
<dbReference type="GO" id="GO:0043138">
    <property type="term" value="F:3'-5' DNA helicase activity"/>
    <property type="evidence" value="ECO:0007669"/>
    <property type="project" value="UniProtKB-EC"/>
</dbReference>
<comment type="cofactor">
    <cofactor evidence="12">
        <name>Zn(2+)</name>
        <dbReference type="ChEBI" id="CHEBI:29105"/>
    </cofactor>
    <text evidence="12">Binds 2 zinc ions per subunit.</text>
</comment>
<dbReference type="PANTHER" id="PTHR30580:SF0">
    <property type="entry name" value="PRIMOSOMAL PROTEIN N"/>
    <property type="match status" value="1"/>
</dbReference>
<evidence type="ECO:0000256" key="6">
    <source>
        <dbReference type="ARBA" id="ARBA00022806"/>
    </source>
</evidence>
<dbReference type="GO" id="GO:0006269">
    <property type="term" value="P:DNA replication, synthesis of primer"/>
    <property type="evidence" value="ECO:0007669"/>
    <property type="project" value="UniProtKB-KW"/>
</dbReference>
<keyword evidence="5 12" id="KW-0378">Hydrolase</keyword>
<dbReference type="GO" id="GO:0005524">
    <property type="term" value="F:ATP binding"/>
    <property type="evidence" value="ECO:0007669"/>
    <property type="project" value="UniProtKB-UniRule"/>
</dbReference>
<dbReference type="InterPro" id="IPR042115">
    <property type="entry name" value="PriA_3primeBD_sf"/>
</dbReference>
<evidence type="ECO:0000256" key="4">
    <source>
        <dbReference type="ARBA" id="ARBA00022741"/>
    </source>
</evidence>
<dbReference type="GO" id="GO:1990077">
    <property type="term" value="C:primosome complex"/>
    <property type="evidence" value="ECO:0007669"/>
    <property type="project" value="UniProtKB-UniRule"/>
</dbReference>
<feature type="binding site" evidence="12">
    <location>
        <position position="469"/>
    </location>
    <ligand>
        <name>Zn(2+)</name>
        <dbReference type="ChEBI" id="CHEBI:29105"/>
        <label>2</label>
    </ligand>
</feature>
<dbReference type="SMART" id="SM00487">
    <property type="entry name" value="DEXDc"/>
    <property type="match status" value="1"/>
</dbReference>
<sequence>MIAKVAIELRAKPVDRLYDYLIPEELQVQVGDCVEVPFGTRVVTGYILALESEKQAAQRELRPLLRLMTDQTPSLEPEMIEMMRFLKDRYLCTWGAALQTILPPVTRVKTSARYVLGEFATEAELGVALVAYLKRYKGATKKTLVDQFAINKRQLDTWLQQNVLRLDVSHRSRLGKRRVIAEGKQGEQAFELEVPLALSLAQEIAYREVCKALDQQVSQTFVLHGVTGSGKTEVYLQAIEYALRAGKTAMMLVPEIALTTQMMARFQRRFGARVAVLHSRLTDREKYEEWYRILRQEADVVVGARSAIFAPLRKIGLIVIDEEHEQTYKQETEPRYVVREVAEWRAKYHQAVVILGSATPSLETMYRVERGRYTLLSLPQRIGERALADVQIVDMREEFRKGHHSLFSQALTHALQEVLAKGEQAILFLNRRGYTTILLCRDCGEAATCPDCDISLTLHKVGGSSLLRCHFCGHTEPLREVCASCGSERIRQFGAGTQKIEQALFEQFPGIRVIRMDVDTTGKKGAHEQMLGEFERNEADVLLGTQMIAKGLDFARVTLVGVVAADISLHLPDFRSAERTFQLLVQVGGRAGRHEMPGRMIVQTFSPEHYAICAAKKQDYDQFYQTEMAVRKAMQYPPYTEITQFLIAHASEQVAYNIAYLLYEELQNELFGRNEVRILAAVPASIPRLRGVYRYQVMVLYTSFARVKEAITRVYRKMLAKAKSGVVITVDVNAQMLF</sequence>
<dbReference type="InterPro" id="IPR011545">
    <property type="entry name" value="DEAD/DEAH_box_helicase_dom"/>
</dbReference>
<reference evidence="15 16" key="1">
    <citation type="submission" date="2016-11" db="EMBL/GenBank/DDBJ databases">
        <title>Comparative genomics of Acidibacillus ferroxidans species.</title>
        <authorList>
            <person name="Oliveira G."/>
            <person name="Nunes G."/>
            <person name="Oliveira R."/>
            <person name="Araujo F."/>
            <person name="Salim A."/>
            <person name="Scholte L."/>
            <person name="Morais D."/>
            <person name="Nancucheo I."/>
            <person name="Johnson D.B."/>
            <person name="Grail B."/>
            <person name="Bittencourt J."/>
            <person name="Valadares R."/>
        </authorList>
    </citation>
    <scope>NUCLEOTIDE SEQUENCE [LARGE SCALE GENOMIC DNA]</scope>
    <source>
        <strain evidence="15 16">Y002</strain>
    </source>
</reference>
<dbReference type="Pfam" id="PF17764">
    <property type="entry name" value="PriA_3primeBD"/>
    <property type="match status" value="1"/>
</dbReference>
<comment type="subunit">
    <text evidence="12">Component of the replication restart primosome.</text>
</comment>
<keyword evidence="9 12" id="KW-0238">DNA-binding</keyword>
<keyword evidence="4 12" id="KW-0547">Nucleotide-binding</keyword>
<feature type="binding site" evidence="12">
    <location>
        <position position="443"/>
    </location>
    <ligand>
        <name>Zn(2+)</name>
        <dbReference type="ChEBI" id="CHEBI:29105"/>
        <label>1</label>
    </ligand>
</feature>
<keyword evidence="16" id="KW-1185">Reference proteome</keyword>
<evidence type="ECO:0000256" key="7">
    <source>
        <dbReference type="ARBA" id="ARBA00022833"/>
    </source>
</evidence>
<dbReference type="HAMAP" id="MF_00983">
    <property type="entry name" value="PriA"/>
    <property type="match status" value="1"/>
</dbReference>
<dbReference type="PROSITE" id="PS51192">
    <property type="entry name" value="HELICASE_ATP_BIND_1"/>
    <property type="match status" value="1"/>
</dbReference>
<dbReference type="RefSeq" id="WP_109430864.1">
    <property type="nucleotide sequence ID" value="NZ_MPDK01000014.1"/>
</dbReference>
<keyword evidence="3 12" id="KW-0479">Metal-binding</keyword>
<evidence type="ECO:0000256" key="11">
    <source>
        <dbReference type="ARBA" id="ARBA00048988"/>
    </source>
</evidence>
<dbReference type="Pfam" id="PF18074">
    <property type="entry name" value="PriA_C"/>
    <property type="match status" value="1"/>
</dbReference>
<keyword evidence="2 12" id="KW-0235">DNA replication</keyword>
<comment type="caution">
    <text evidence="15">The sequence shown here is derived from an EMBL/GenBank/DDBJ whole genome shotgun (WGS) entry which is preliminary data.</text>
</comment>
<gene>
    <name evidence="12" type="primary">priA</name>
    <name evidence="15" type="ORF">BM613_09040</name>
</gene>
<feature type="binding site" evidence="12">
    <location>
        <position position="482"/>
    </location>
    <ligand>
        <name>Zn(2+)</name>
        <dbReference type="ChEBI" id="CHEBI:29105"/>
        <label>1</label>
    </ligand>
</feature>
<evidence type="ECO:0000256" key="5">
    <source>
        <dbReference type="ARBA" id="ARBA00022801"/>
    </source>
</evidence>
<accession>A0A2U3D7R8</accession>
<evidence type="ECO:0000256" key="2">
    <source>
        <dbReference type="ARBA" id="ARBA00022705"/>
    </source>
</evidence>
<feature type="domain" description="Helicase C-terminal" evidence="14">
    <location>
        <begin position="453"/>
        <end position="631"/>
    </location>
</feature>
<dbReference type="InterPro" id="IPR041222">
    <property type="entry name" value="PriA_3primeBD"/>
</dbReference>
<dbReference type="GO" id="GO:0006302">
    <property type="term" value="P:double-strand break repair"/>
    <property type="evidence" value="ECO:0007669"/>
    <property type="project" value="InterPro"/>
</dbReference>
<dbReference type="InterPro" id="IPR005259">
    <property type="entry name" value="PriA"/>
</dbReference>
<feature type="binding site" evidence="12">
    <location>
        <position position="472"/>
    </location>
    <ligand>
        <name>Zn(2+)</name>
        <dbReference type="ChEBI" id="CHEBI:29105"/>
        <label>2</label>
    </ligand>
</feature>
<evidence type="ECO:0000256" key="3">
    <source>
        <dbReference type="ARBA" id="ARBA00022723"/>
    </source>
</evidence>
<dbReference type="NCBIfam" id="TIGR00595">
    <property type="entry name" value="priA"/>
    <property type="match status" value="1"/>
</dbReference>
<dbReference type="Pfam" id="PF00270">
    <property type="entry name" value="DEAD"/>
    <property type="match status" value="1"/>
</dbReference>
<dbReference type="GO" id="GO:0006270">
    <property type="term" value="P:DNA replication initiation"/>
    <property type="evidence" value="ECO:0007669"/>
    <property type="project" value="TreeGrafter"/>
</dbReference>
<dbReference type="GO" id="GO:0016887">
    <property type="term" value="F:ATP hydrolysis activity"/>
    <property type="evidence" value="ECO:0007669"/>
    <property type="project" value="RHEA"/>
</dbReference>
<comment type="function">
    <text evidence="12">Initiates the restart of stalled replication forks, which reloads the replicative helicase on sites other than the origin of replication. Recognizes and binds to abandoned replication forks and remodels them to uncover a helicase loading site. Promotes assembly of the primosome at these replication forks.</text>
</comment>
<dbReference type="Gene3D" id="3.40.50.300">
    <property type="entry name" value="P-loop containing nucleotide triphosphate hydrolases"/>
    <property type="match status" value="2"/>
</dbReference>
<comment type="catalytic activity">
    <reaction evidence="11 12">
        <text>ATP + H2O = ADP + phosphate + H(+)</text>
        <dbReference type="Rhea" id="RHEA:13065"/>
        <dbReference type="ChEBI" id="CHEBI:15377"/>
        <dbReference type="ChEBI" id="CHEBI:15378"/>
        <dbReference type="ChEBI" id="CHEBI:30616"/>
        <dbReference type="ChEBI" id="CHEBI:43474"/>
        <dbReference type="ChEBI" id="CHEBI:456216"/>
        <dbReference type="EC" id="5.6.2.4"/>
    </reaction>
</comment>
<dbReference type="EC" id="5.6.2.4" evidence="12"/>
<dbReference type="PANTHER" id="PTHR30580">
    <property type="entry name" value="PRIMOSOMAL PROTEIN N"/>
    <property type="match status" value="1"/>
</dbReference>
<dbReference type="InterPro" id="IPR027417">
    <property type="entry name" value="P-loop_NTPase"/>
</dbReference>